<sequence>MIVWAIYYYAQNSPKWEKERERKASFASKNTTSHTNFKVLYATAEHNIKVLSSSCFASSDNYVKLDNGIENEFYDLDFKKDLASFSKTLKSVSHFQAQPHTLYREGMAMNHNPYLSAIQTVSSLIDETIKIPNILLSLEKRCNCLHEKGIDSDRFDNILSSISSMFTIDNHRRLSLLVAAEVIDETGMSVASTPASTIKV</sequence>
<dbReference type="EMBL" id="UINC01200274">
    <property type="protein sequence ID" value="SVE19084.1"/>
    <property type="molecule type" value="Genomic_DNA"/>
</dbReference>
<proteinExistence type="predicted"/>
<evidence type="ECO:0000313" key="1">
    <source>
        <dbReference type="EMBL" id="SVE19084.1"/>
    </source>
</evidence>
<name>A0A383BGR7_9ZZZZ</name>
<reference evidence="1" key="1">
    <citation type="submission" date="2018-05" db="EMBL/GenBank/DDBJ databases">
        <authorList>
            <person name="Lanie J.A."/>
            <person name="Ng W.-L."/>
            <person name="Kazmierczak K.M."/>
            <person name="Andrzejewski T.M."/>
            <person name="Davidsen T.M."/>
            <person name="Wayne K.J."/>
            <person name="Tettelin H."/>
            <person name="Glass J.I."/>
            <person name="Rusch D."/>
            <person name="Podicherti R."/>
            <person name="Tsui H.-C.T."/>
            <person name="Winkler M.E."/>
        </authorList>
    </citation>
    <scope>NUCLEOTIDE SEQUENCE</scope>
</reference>
<gene>
    <name evidence="1" type="ORF">METZ01_LOCUS471938</name>
</gene>
<accession>A0A383BGR7</accession>
<organism evidence="1">
    <name type="scientific">marine metagenome</name>
    <dbReference type="NCBI Taxonomy" id="408172"/>
    <lineage>
        <taxon>unclassified sequences</taxon>
        <taxon>metagenomes</taxon>
        <taxon>ecological metagenomes</taxon>
    </lineage>
</organism>
<protein>
    <submittedName>
        <fullName evidence="1">Uncharacterized protein</fullName>
    </submittedName>
</protein>
<dbReference type="AlphaFoldDB" id="A0A383BGR7"/>